<dbReference type="Gene3D" id="3.50.30.50">
    <property type="entry name" value="Putative cyclase"/>
    <property type="match status" value="1"/>
</dbReference>
<feature type="binding site" evidence="9">
    <location>
        <position position="175"/>
    </location>
    <ligand>
        <name>Zn(2+)</name>
        <dbReference type="ChEBI" id="CHEBI:29105"/>
        <label>2</label>
    </ligand>
</feature>
<gene>
    <name evidence="9 10" type="primary">kynB</name>
    <name evidence="10" type="ORF">GCM10011396_55850</name>
</gene>
<dbReference type="HAMAP" id="MF_01969">
    <property type="entry name" value="KynB"/>
    <property type="match status" value="1"/>
</dbReference>
<dbReference type="SUPFAM" id="SSF102198">
    <property type="entry name" value="Putative cyclase"/>
    <property type="match status" value="1"/>
</dbReference>
<comment type="catalytic activity">
    <reaction evidence="7 9">
        <text>N-formyl-L-kynurenine + H2O = L-kynurenine + formate + H(+)</text>
        <dbReference type="Rhea" id="RHEA:13009"/>
        <dbReference type="ChEBI" id="CHEBI:15377"/>
        <dbReference type="ChEBI" id="CHEBI:15378"/>
        <dbReference type="ChEBI" id="CHEBI:15740"/>
        <dbReference type="ChEBI" id="CHEBI:57959"/>
        <dbReference type="ChEBI" id="CHEBI:58629"/>
        <dbReference type="EC" id="3.5.1.9"/>
    </reaction>
</comment>
<dbReference type="PANTHER" id="PTHR31118">
    <property type="entry name" value="CYCLASE-LIKE PROTEIN 2"/>
    <property type="match status" value="1"/>
</dbReference>
<organism evidence="10 11">
    <name type="scientific">Undibacterium terreum</name>
    <dbReference type="NCBI Taxonomy" id="1224302"/>
    <lineage>
        <taxon>Bacteria</taxon>
        <taxon>Pseudomonadati</taxon>
        <taxon>Pseudomonadota</taxon>
        <taxon>Betaproteobacteria</taxon>
        <taxon>Burkholderiales</taxon>
        <taxon>Oxalobacteraceae</taxon>
        <taxon>Undibacterium</taxon>
    </lineage>
</organism>
<evidence type="ECO:0000256" key="2">
    <source>
        <dbReference type="ARBA" id="ARBA00011738"/>
    </source>
</evidence>
<reference evidence="10" key="1">
    <citation type="journal article" date="2014" name="Int. J. Syst. Evol. Microbiol.">
        <title>Complete genome sequence of Corynebacterium casei LMG S-19264T (=DSM 44701T), isolated from a smear-ripened cheese.</title>
        <authorList>
            <consortium name="US DOE Joint Genome Institute (JGI-PGF)"/>
            <person name="Walter F."/>
            <person name="Albersmeier A."/>
            <person name="Kalinowski J."/>
            <person name="Ruckert C."/>
        </authorList>
    </citation>
    <scope>NUCLEOTIDE SEQUENCE</scope>
    <source>
        <strain evidence="10">CGMCC 1.10998</strain>
    </source>
</reference>
<comment type="function">
    <text evidence="1 9">Catalyzes the hydrolysis of N-formyl-L-kynurenine to L-kynurenine, the second step in the kynurenine pathway of tryptophan degradation.</text>
</comment>
<comment type="cofactor">
    <cofactor evidence="9">
        <name>Zn(2+)</name>
        <dbReference type="ChEBI" id="CHEBI:29105"/>
    </cofactor>
    <text evidence="9">Binds 2 zinc ions per subunit.</text>
</comment>
<keyword evidence="5 9" id="KW-0862">Zinc</keyword>
<feature type="active site" description="Proton donor/acceptor" evidence="9">
    <location>
        <position position="62"/>
    </location>
</feature>
<evidence type="ECO:0000313" key="10">
    <source>
        <dbReference type="EMBL" id="GGD01097.1"/>
    </source>
</evidence>
<reference evidence="10" key="2">
    <citation type="submission" date="2020-09" db="EMBL/GenBank/DDBJ databases">
        <authorList>
            <person name="Sun Q."/>
            <person name="Zhou Y."/>
        </authorList>
    </citation>
    <scope>NUCLEOTIDE SEQUENCE</scope>
    <source>
        <strain evidence="10">CGMCC 1.10998</strain>
    </source>
</reference>
<evidence type="ECO:0000256" key="7">
    <source>
        <dbReference type="ARBA" id="ARBA00048496"/>
    </source>
</evidence>
<feature type="binding site" evidence="9">
    <location>
        <position position="175"/>
    </location>
    <ligand>
        <name>Zn(2+)</name>
        <dbReference type="ChEBI" id="CHEBI:29105"/>
        <label>1</label>
    </ligand>
</feature>
<dbReference type="GO" id="GO:0004061">
    <property type="term" value="F:arylformamidase activity"/>
    <property type="evidence" value="ECO:0007669"/>
    <property type="project" value="UniProtKB-UniRule"/>
</dbReference>
<dbReference type="AlphaFoldDB" id="A0A916V143"/>
<dbReference type="NCBIfam" id="TIGR03035">
    <property type="entry name" value="trp_arylform"/>
    <property type="match status" value="1"/>
</dbReference>
<evidence type="ECO:0000256" key="4">
    <source>
        <dbReference type="ARBA" id="ARBA00022801"/>
    </source>
</evidence>
<evidence type="ECO:0000256" key="8">
    <source>
        <dbReference type="ARBA" id="ARBA00060547"/>
    </source>
</evidence>
<protein>
    <recommendedName>
        <fullName evidence="9">Kynurenine formamidase</fullName>
        <shortName evidence="9">KFA</shortName>
        <shortName evidence="9">KFase</shortName>
        <ecNumber evidence="9">3.5.1.9</ecNumber>
    </recommendedName>
    <alternativeName>
        <fullName evidence="9">Arylformamidase</fullName>
    </alternativeName>
    <alternativeName>
        <fullName evidence="9">N-formylkynurenine formamidase</fullName>
        <shortName evidence="9">FKF</shortName>
    </alternativeName>
</protein>
<dbReference type="RefSeq" id="WP_188569455.1">
    <property type="nucleotide sequence ID" value="NZ_BMED01000009.1"/>
</dbReference>
<comment type="similarity">
    <text evidence="9">Belongs to the Cyclase 1 superfamily. KynB family.</text>
</comment>
<proteinExistence type="inferred from homology"/>
<dbReference type="FunFam" id="3.50.30.50:FF:000001">
    <property type="entry name" value="Kynurenine formamidase"/>
    <property type="match status" value="1"/>
</dbReference>
<feature type="binding site" evidence="9">
    <location>
        <position position="163"/>
    </location>
    <ligand>
        <name>Zn(2+)</name>
        <dbReference type="ChEBI" id="CHEBI:29105"/>
        <label>2</label>
    </ligand>
</feature>
<feature type="binding site" evidence="9">
    <location>
        <position position="56"/>
    </location>
    <ligand>
        <name>Zn(2+)</name>
        <dbReference type="ChEBI" id="CHEBI:29105"/>
        <label>1</label>
    </ligand>
</feature>
<keyword evidence="11" id="KW-1185">Reference proteome</keyword>
<evidence type="ECO:0000256" key="6">
    <source>
        <dbReference type="ARBA" id="ARBA00023079"/>
    </source>
</evidence>
<dbReference type="GO" id="GO:0008270">
    <property type="term" value="F:zinc ion binding"/>
    <property type="evidence" value="ECO:0007669"/>
    <property type="project" value="UniProtKB-UniRule"/>
</dbReference>
<keyword evidence="4 9" id="KW-0378">Hydrolase</keyword>
<dbReference type="Proteomes" id="UP000637423">
    <property type="component" value="Unassembled WGS sequence"/>
</dbReference>
<evidence type="ECO:0000256" key="1">
    <source>
        <dbReference type="ARBA" id="ARBA00002204"/>
    </source>
</evidence>
<feature type="binding site" evidence="9">
    <location>
        <position position="22"/>
    </location>
    <ligand>
        <name>substrate</name>
    </ligand>
</feature>
<dbReference type="InterPro" id="IPR037175">
    <property type="entry name" value="KFase_sf"/>
</dbReference>
<sequence length="211" mass="22776">MAETQPRIWDISPVIEAGIPVWPGDTSYSSATTWEIADGCPVKVSKFTMSTHTGSHTDAPSHYDPQGKAIDAVGLDAYIGPCRVLHCIDSSLVQPEDLQGRLDAVPARVLLRTYRQAPQQAWDHKFPCVAAATIALLASHGVKLIGIDSPSLDPQDSKNLDSHMAVKAHQMAILEGIILDEVPEGDYELIALPLKLSGLDASPVRAILRKL</sequence>
<evidence type="ECO:0000256" key="3">
    <source>
        <dbReference type="ARBA" id="ARBA00022723"/>
    </source>
</evidence>
<dbReference type="PANTHER" id="PTHR31118:SF32">
    <property type="entry name" value="KYNURENINE FORMAMIDASE"/>
    <property type="match status" value="1"/>
</dbReference>
<evidence type="ECO:0000256" key="5">
    <source>
        <dbReference type="ARBA" id="ARBA00022833"/>
    </source>
</evidence>
<comment type="subunit">
    <text evidence="2 9">Homodimer.</text>
</comment>
<evidence type="ECO:0000256" key="9">
    <source>
        <dbReference type="HAMAP-Rule" id="MF_01969"/>
    </source>
</evidence>
<dbReference type="GO" id="GO:0019441">
    <property type="term" value="P:L-tryptophan catabolic process to kynurenine"/>
    <property type="evidence" value="ECO:0007669"/>
    <property type="project" value="UniProtKB-UniRule"/>
</dbReference>
<dbReference type="EMBL" id="BMED01000009">
    <property type="protein sequence ID" value="GGD01097.1"/>
    <property type="molecule type" value="Genomic_DNA"/>
</dbReference>
<dbReference type="InterPro" id="IPR017484">
    <property type="entry name" value="Kynurenine_formamidase_bac"/>
</dbReference>
<keyword evidence="3 9" id="KW-0479">Metal-binding</keyword>
<dbReference type="InterPro" id="IPR007325">
    <property type="entry name" value="KFase/CYL"/>
</dbReference>
<feature type="binding site" evidence="9">
    <location>
        <position position="58"/>
    </location>
    <ligand>
        <name>Zn(2+)</name>
        <dbReference type="ChEBI" id="CHEBI:29105"/>
        <label>2</label>
    </ligand>
</feature>
<comment type="pathway">
    <text evidence="8 9">Amino-acid degradation; L-tryptophan degradation via kynurenine pathway; L-kynurenine from L-tryptophan: step 2/2.</text>
</comment>
<feature type="binding site" evidence="9">
    <location>
        <position position="52"/>
    </location>
    <ligand>
        <name>Zn(2+)</name>
        <dbReference type="ChEBI" id="CHEBI:29105"/>
        <label>1</label>
    </ligand>
</feature>
<accession>A0A916V143</accession>
<evidence type="ECO:0000313" key="11">
    <source>
        <dbReference type="Proteomes" id="UP000637423"/>
    </source>
</evidence>
<comment type="caution">
    <text evidence="10">The sequence shown here is derived from an EMBL/GenBank/DDBJ whole genome shotgun (WGS) entry which is preliminary data.</text>
</comment>
<dbReference type="EC" id="3.5.1.9" evidence="9"/>
<dbReference type="GO" id="GO:0004328">
    <property type="term" value="F:formamidase activity"/>
    <property type="evidence" value="ECO:0007669"/>
    <property type="project" value="InterPro"/>
</dbReference>
<dbReference type="Pfam" id="PF04199">
    <property type="entry name" value="Cyclase"/>
    <property type="match status" value="1"/>
</dbReference>
<keyword evidence="6 9" id="KW-0823">Tryptophan catabolism</keyword>
<feature type="binding site" evidence="9">
    <location>
        <position position="58"/>
    </location>
    <ligand>
        <name>Zn(2+)</name>
        <dbReference type="ChEBI" id="CHEBI:29105"/>
        <label>1</label>
    </ligand>
</feature>
<name>A0A916V143_9BURK</name>